<feature type="signal peptide" evidence="1">
    <location>
        <begin position="1"/>
        <end position="29"/>
    </location>
</feature>
<dbReference type="EMBL" id="JANPWB010000010">
    <property type="protein sequence ID" value="KAJ1146985.1"/>
    <property type="molecule type" value="Genomic_DNA"/>
</dbReference>
<dbReference type="AlphaFoldDB" id="A0AAV7R429"/>
<name>A0AAV7R429_PLEWA</name>
<keyword evidence="1" id="KW-0732">Signal</keyword>
<dbReference type="Proteomes" id="UP001066276">
    <property type="component" value="Chromosome 6"/>
</dbReference>
<proteinExistence type="predicted"/>
<comment type="caution">
    <text evidence="2">The sequence shown here is derived from an EMBL/GenBank/DDBJ whole genome shotgun (WGS) entry which is preliminary data.</text>
</comment>
<reference evidence="2" key="1">
    <citation type="journal article" date="2022" name="bioRxiv">
        <title>Sequencing and chromosome-scale assembly of the giantPleurodeles waltlgenome.</title>
        <authorList>
            <person name="Brown T."/>
            <person name="Elewa A."/>
            <person name="Iarovenko S."/>
            <person name="Subramanian E."/>
            <person name="Araus A.J."/>
            <person name="Petzold A."/>
            <person name="Susuki M."/>
            <person name="Suzuki K.-i.T."/>
            <person name="Hayashi T."/>
            <person name="Toyoda A."/>
            <person name="Oliveira C."/>
            <person name="Osipova E."/>
            <person name="Leigh N.D."/>
            <person name="Simon A."/>
            <person name="Yun M.H."/>
        </authorList>
    </citation>
    <scope>NUCLEOTIDE SEQUENCE</scope>
    <source>
        <strain evidence="2">20211129_DDA</strain>
        <tissue evidence="2">Liver</tissue>
    </source>
</reference>
<organism evidence="2 3">
    <name type="scientific">Pleurodeles waltl</name>
    <name type="common">Iberian ribbed newt</name>
    <dbReference type="NCBI Taxonomy" id="8319"/>
    <lineage>
        <taxon>Eukaryota</taxon>
        <taxon>Metazoa</taxon>
        <taxon>Chordata</taxon>
        <taxon>Craniata</taxon>
        <taxon>Vertebrata</taxon>
        <taxon>Euteleostomi</taxon>
        <taxon>Amphibia</taxon>
        <taxon>Batrachia</taxon>
        <taxon>Caudata</taxon>
        <taxon>Salamandroidea</taxon>
        <taxon>Salamandridae</taxon>
        <taxon>Pleurodelinae</taxon>
        <taxon>Pleurodeles</taxon>
    </lineage>
</organism>
<feature type="chain" id="PRO_5043540971" evidence="1">
    <location>
        <begin position="30"/>
        <end position="112"/>
    </location>
</feature>
<protein>
    <submittedName>
        <fullName evidence="2">Uncharacterized protein</fullName>
    </submittedName>
</protein>
<gene>
    <name evidence="2" type="ORF">NDU88_013236</name>
</gene>
<evidence type="ECO:0000313" key="3">
    <source>
        <dbReference type="Proteomes" id="UP001066276"/>
    </source>
</evidence>
<evidence type="ECO:0000313" key="2">
    <source>
        <dbReference type="EMBL" id="KAJ1146985.1"/>
    </source>
</evidence>
<accession>A0AAV7R429</accession>
<sequence>MPSVRMRPRAHLGLPLLLLLAATFTAGKGLKKEPLGAGDYGLFFHFSFSGESIARGVYTSAESALWLTAEVAPTHERTTVEDTTLLERKLCLRSKPKEVGKCSNTDRSGIRS</sequence>
<keyword evidence="3" id="KW-1185">Reference proteome</keyword>
<evidence type="ECO:0000256" key="1">
    <source>
        <dbReference type="SAM" id="SignalP"/>
    </source>
</evidence>